<evidence type="ECO:0000256" key="1">
    <source>
        <dbReference type="SAM" id="SignalP"/>
    </source>
</evidence>
<keyword evidence="1" id="KW-0732">Signal</keyword>
<protein>
    <submittedName>
        <fullName evidence="2">Cell envelope integrity protein TolA</fullName>
    </submittedName>
</protein>
<proteinExistence type="predicted"/>
<dbReference type="Proteomes" id="UP001069802">
    <property type="component" value="Unassembled WGS sequence"/>
</dbReference>
<organism evidence="2 3">
    <name type="scientific">Kiloniella laminariae</name>
    <dbReference type="NCBI Taxonomy" id="454162"/>
    <lineage>
        <taxon>Bacteria</taxon>
        <taxon>Pseudomonadati</taxon>
        <taxon>Pseudomonadota</taxon>
        <taxon>Alphaproteobacteria</taxon>
        <taxon>Rhodospirillales</taxon>
        <taxon>Kiloniellaceae</taxon>
        <taxon>Kiloniella</taxon>
    </lineage>
</organism>
<dbReference type="EMBL" id="JAPWGY010000001">
    <property type="protein sequence ID" value="MCZ4280026.1"/>
    <property type="molecule type" value="Genomic_DNA"/>
</dbReference>
<feature type="chain" id="PRO_5046036078" evidence="1">
    <location>
        <begin position="28"/>
        <end position="130"/>
    </location>
</feature>
<comment type="caution">
    <text evidence="2">The sequence shown here is derived from an EMBL/GenBank/DDBJ whole genome shotgun (WGS) entry which is preliminary data.</text>
</comment>
<name>A0ABT4LFZ8_9PROT</name>
<feature type="signal peptide" evidence="1">
    <location>
        <begin position="1"/>
        <end position="27"/>
    </location>
</feature>
<evidence type="ECO:0000313" key="2">
    <source>
        <dbReference type="EMBL" id="MCZ4280026.1"/>
    </source>
</evidence>
<reference evidence="2" key="1">
    <citation type="submission" date="2022-12" db="EMBL/GenBank/DDBJ databases">
        <title>Bacterial isolates from different developmental stages of Nematostella vectensis.</title>
        <authorList>
            <person name="Fraune S."/>
        </authorList>
    </citation>
    <scope>NUCLEOTIDE SEQUENCE</scope>
    <source>
        <strain evidence="2">G21630-S1</strain>
    </source>
</reference>
<sequence>MRQFKQINKVIFPLTFLVLSVTPTANAVEENIISSFKSKFSNLKNQLDLCQNQRPDQIAALNISVHLAPDGTVLSVTSTDEAEDRDKSGYYQYFQCIESVLKNSTPFDLPAEKYEIWKQITLKFDTEFHP</sequence>
<evidence type="ECO:0000313" key="3">
    <source>
        <dbReference type="Proteomes" id="UP001069802"/>
    </source>
</evidence>
<keyword evidence="3" id="KW-1185">Reference proteome</keyword>
<accession>A0ABT4LFZ8</accession>
<dbReference type="Gene3D" id="3.30.1150.10">
    <property type="match status" value="1"/>
</dbReference>
<gene>
    <name evidence="2" type="ORF">O4H49_04505</name>
</gene>